<evidence type="ECO:0000256" key="2">
    <source>
        <dbReference type="ARBA" id="ARBA00022670"/>
    </source>
</evidence>
<dbReference type="CDD" id="cd06064">
    <property type="entry name" value="H2MP_F420-Reduc"/>
    <property type="match status" value="1"/>
</dbReference>
<reference evidence="6" key="1">
    <citation type="journal article" date="2022" name="Microbiol. Resour. Announc.">
        <title>Draft Genome Sequence of a Methanogenic Archaeon from West Spitsbergen Permafrost.</title>
        <authorList>
            <person name="Trubitsyn V."/>
            <person name="Rivkina E."/>
            <person name="Shcherbakova V."/>
        </authorList>
    </citation>
    <scope>NUCLEOTIDE SEQUENCE [LARGE SCALE GENOMIC DNA]</scope>
    <source>
        <strain evidence="6">VT</strain>
    </source>
</reference>
<organism evidence="5 6">
    <name type="scientific">Methanobacterium spitsbergense</name>
    <dbReference type="NCBI Taxonomy" id="2874285"/>
    <lineage>
        <taxon>Archaea</taxon>
        <taxon>Methanobacteriati</taxon>
        <taxon>Methanobacteriota</taxon>
        <taxon>Methanomada group</taxon>
        <taxon>Methanobacteria</taxon>
        <taxon>Methanobacteriales</taxon>
        <taxon>Methanobacteriaceae</taxon>
        <taxon>Methanobacterium</taxon>
    </lineage>
</organism>
<dbReference type="InterPro" id="IPR023430">
    <property type="entry name" value="Pept_HybD-like_dom_sf"/>
</dbReference>
<proteinExistence type="inferred from homology"/>
<dbReference type="EMBL" id="JAIOUQ010000003">
    <property type="protein sequence ID" value="MBZ2164943.1"/>
    <property type="molecule type" value="Genomic_DNA"/>
</dbReference>
<dbReference type="InterPro" id="IPR000671">
    <property type="entry name" value="Peptidase_A31"/>
</dbReference>
<gene>
    <name evidence="5" type="primary">frhD</name>
    <name evidence="5" type="ORF">K8N75_02625</name>
</gene>
<protein>
    <submittedName>
        <fullName evidence="5">Coenzyme F420-reducing hydrogenase, FrhD protein</fullName>
    </submittedName>
</protein>
<dbReference type="GO" id="GO:0016485">
    <property type="term" value="P:protein processing"/>
    <property type="evidence" value="ECO:0007669"/>
    <property type="project" value="TreeGrafter"/>
</dbReference>
<comment type="similarity">
    <text evidence="1">Belongs to the peptidase A31 family.</text>
</comment>
<dbReference type="InterPro" id="IPR004411">
    <property type="entry name" value="Pept_A31_F420-red_hyd_d"/>
</dbReference>
<accession>A0A8T5UVP3</accession>
<name>A0A8T5UVP3_9EURY</name>
<evidence type="ECO:0000256" key="1">
    <source>
        <dbReference type="ARBA" id="ARBA00006814"/>
    </source>
</evidence>
<dbReference type="NCBIfam" id="TIGR00072">
    <property type="entry name" value="hydrog_prot"/>
    <property type="match status" value="1"/>
</dbReference>
<comment type="caution">
    <text evidence="5">The sequence shown here is derived from an EMBL/GenBank/DDBJ whole genome shotgun (WGS) entry which is preliminary data.</text>
</comment>
<evidence type="ECO:0000313" key="5">
    <source>
        <dbReference type="EMBL" id="MBZ2164943.1"/>
    </source>
</evidence>
<dbReference type="Proteomes" id="UP000825933">
    <property type="component" value="Unassembled WGS sequence"/>
</dbReference>
<keyword evidence="3" id="KW-0064">Aspartyl protease</keyword>
<evidence type="ECO:0000256" key="3">
    <source>
        <dbReference type="ARBA" id="ARBA00022750"/>
    </source>
</evidence>
<dbReference type="AlphaFoldDB" id="A0A8T5UVP3"/>
<dbReference type="Gene3D" id="3.40.50.1450">
    <property type="entry name" value="HybD-like"/>
    <property type="match status" value="1"/>
</dbReference>
<keyword evidence="2" id="KW-0645">Protease</keyword>
<dbReference type="GO" id="GO:0008047">
    <property type="term" value="F:enzyme activator activity"/>
    <property type="evidence" value="ECO:0007669"/>
    <property type="project" value="InterPro"/>
</dbReference>
<evidence type="ECO:0000313" key="6">
    <source>
        <dbReference type="Proteomes" id="UP000825933"/>
    </source>
</evidence>
<dbReference type="GO" id="GO:0004190">
    <property type="term" value="F:aspartic-type endopeptidase activity"/>
    <property type="evidence" value="ECO:0007669"/>
    <property type="project" value="UniProtKB-KW"/>
</dbReference>
<sequence>MPYDAEILIVGCGNILFKDDGFGPAVIDALDELSKEKPLPDNTMTLDAGTGGPHFVFSLPHETWKKMIVVDIVDFGAEPGTIRVFSVDELPKGSYENMHSWPVNQPLHDLSKVCEVMVVGVQPESISAPDIVLGLTESVEDAIPKAIEIILKEIEV</sequence>
<dbReference type="RefSeq" id="WP_223790588.1">
    <property type="nucleotide sequence ID" value="NZ_JAIOUQ010000003.1"/>
</dbReference>
<dbReference type="SUPFAM" id="SSF53163">
    <property type="entry name" value="HybD-like"/>
    <property type="match status" value="1"/>
</dbReference>
<keyword evidence="4" id="KW-0378">Hydrolase</keyword>
<dbReference type="PANTHER" id="PTHR30302:SF1">
    <property type="entry name" value="HYDROGENASE 2 MATURATION PROTEASE"/>
    <property type="match status" value="1"/>
</dbReference>
<dbReference type="PRINTS" id="PR00446">
    <property type="entry name" value="HYDRGNUPTAKE"/>
</dbReference>
<dbReference type="Pfam" id="PF01750">
    <property type="entry name" value="HycI"/>
    <property type="match status" value="1"/>
</dbReference>
<dbReference type="PANTHER" id="PTHR30302">
    <property type="entry name" value="HYDROGENASE 1 MATURATION PROTEASE"/>
    <property type="match status" value="1"/>
</dbReference>
<dbReference type="NCBIfam" id="TIGR00130">
    <property type="entry name" value="frhD"/>
    <property type="match status" value="1"/>
</dbReference>
<evidence type="ECO:0000256" key="4">
    <source>
        <dbReference type="ARBA" id="ARBA00022801"/>
    </source>
</evidence>
<keyword evidence="6" id="KW-1185">Reference proteome</keyword>